<gene>
    <name evidence="1" type="ORF">YC6258_03425</name>
</gene>
<dbReference type="STRING" id="1445510.YC6258_03425"/>
<dbReference type="Proteomes" id="UP000032266">
    <property type="component" value="Chromosome"/>
</dbReference>
<reference evidence="1 2" key="1">
    <citation type="submission" date="2014-01" db="EMBL/GenBank/DDBJ databases">
        <title>Full genme sequencing of cellulolytic bacterium Gynuella sunshinyii YC6258T gen. nov., sp. nov.</title>
        <authorList>
            <person name="Khan H."/>
            <person name="Chung E.J."/>
            <person name="Chung Y.R."/>
        </authorList>
    </citation>
    <scope>NUCLEOTIDE SEQUENCE [LARGE SCALE GENOMIC DNA]</scope>
    <source>
        <strain evidence="1 2">YC6258</strain>
    </source>
</reference>
<keyword evidence="2" id="KW-1185">Reference proteome</keyword>
<sequence>MHTINVNKINNGTKTASYKTKYCNADFDDKLKALISFWDAWV</sequence>
<accession>A0A0C5VMC1</accession>
<proteinExistence type="predicted"/>
<evidence type="ECO:0000313" key="2">
    <source>
        <dbReference type="Proteomes" id="UP000032266"/>
    </source>
</evidence>
<evidence type="ECO:0000313" key="1">
    <source>
        <dbReference type="EMBL" id="AJQ95461.1"/>
    </source>
</evidence>
<dbReference type="KEGG" id="gsn:YC6258_03425"/>
<protein>
    <submittedName>
        <fullName evidence="1">Uncharacterized protein</fullName>
    </submittedName>
</protein>
<dbReference type="AlphaFoldDB" id="A0A0C5VMC1"/>
<dbReference type="HOGENOM" id="CLU_3252279_0_0_6"/>
<organism evidence="1 2">
    <name type="scientific">Gynuella sunshinyii YC6258</name>
    <dbReference type="NCBI Taxonomy" id="1445510"/>
    <lineage>
        <taxon>Bacteria</taxon>
        <taxon>Pseudomonadati</taxon>
        <taxon>Pseudomonadota</taxon>
        <taxon>Gammaproteobacteria</taxon>
        <taxon>Oceanospirillales</taxon>
        <taxon>Saccharospirillaceae</taxon>
        <taxon>Gynuella</taxon>
    </lineage>
</organism>
<dbReference type="EMBL" id="CP007142">
    <property type="protein sequence ID" value="AJQ95461.1"/>
    <property type="molecule type" value="Genomic_DNA"/>
</dbReference>
<name>A0A0C5VMC1_9GAMM</name>